<name>A0A6A2Z2F5_HIBSY</name>
<organism evidence="2 3">
    <name type="scientific">Hibiscus syriacus</name>
    <name type="common">Rose of Sharon</name>
    <dbReference type="NCBI Taxonomy" id="106335"/>
    <lineage>
        <taxon>Eukaryota</taxon>
        <taxon>Viridiplantae</taxon>
        <taxon>Streptophyta</taxon>
        <taxon>Embryophyta</taxon>
        <taxon>Tracheophyta</taxon>
        <taxon>Spermatophyta</taxon>
        <taxon>Magnoliopsida</taxon>
        <taxon>eudicotyledons</taxon>
        <taxon>Gunneridae</taxon>
        <taxon>Pentapetalae</taxon>
        <taxon>rosids</taxon>
        <taxon>malvids</taxon>
        <taxon>Malvales</taxon>
        <taxon>Malvaceae</taxon>
        <taxon>Malvoideae</taxon>
        <taxon>Hibiscus</taxon>
    </lineage>
</organism>
<feature type="region of interest" description="Disordered" evidence="1">
    <location>
        <begin position="1"/>
        <end position="22"/>
    </location>
</feature>
<dbReference type="AlphaFoldDB" id="A0A6A2Z2F5"/>
<reference evidence="2" key="1">
    <citation type="submission" date="2019-09" db="EMBL/GenBank/DDBJ databases">
        <title>Draft genome information of white flower Hibiscus syriacus.</title>
        <authorList>
            <person name="Kim Y.-M."/>
        </authorList>
    </citation>
    <scope>NUCLEOTIDE SEQUENCE [LARGE SCALE GENOMIC DNA]</scope>
    <source>
        <strain evidence="2">YM2019G1</strain>
    </source>
</reference>
<sequence length="124" mass="13660">MATTANCPDRHSSKGTRDDGVGFEKNVMVGVGVEKKWGGRIELKVDADPTPSAMDLSENKNVDPPLSVMESNEMSMLIYLLLIELKVDVDPTPSAMDLSENKNVDPPLFVMESNEMSMLIYLIL</sequence>
<dbReference type="EMBL" id="VEPZ02001233">
    <property type="protein sequence ID" value="KAE8685242.1"/>
    <property type="molecule type" value="Genomic_DNA"/>
</dbReference>
<evidence type="ECO:0000313" key="3">
    <source>
        <dbReference type="Proteomes" id="UP000436088"/>
    </source>
</evidence>
<proteinExistence type="predicted"/>
<protein>
    <submittedName>
        <fullName evidence="2">Uncharacterized protein</fullName>
    </submittedName>
</protein>
<comment type="caution">
    <text evidence="2">The sequence shown here is derived from an EMBL/GenBank/DDBJ whole genome shotgun (WGS) entry which is preliminary data.</text>
</comment>
<evidence type="ECO:0000256" key="1">
    <source>
        <dbReference type="SAM" id="MobiDB-lite"/>
    </source>
</evidence>
<feature type="compositionally biased region" description="Basic and acidic residues" evidence="1">
    <location>
        <begin position="8"/>
        <end position="22"/>
    </location>
</feature>
<keyword evidence="3" id="KW-1185">Reference proteome</keyword>
<accession>A0A6A2Z2F5</accession>
<dbReference type="Proteomes" id="UP000436088">
    <property type="component" value="Unassembled WGS sequence"/>
</dbReference>
<gene>
    <name evidence="2" type="ORF">F3Y22_tig00111099pilonHSYRG00056</name>
</gene>
<evidence type="ECO:0000313" key="2">
    <source>
        <dbReference type="EMBL" id="KAE8685242.1"/>
    </source>
</evidence>